<dbReference type="EMBL" id="KN832983">
    <property type="protein sequence ID" value="KIM85921.1"/>
    <property type="molecule type" value="Genomic_DNA"/>
</dbReference>
<dbReference type="InParanoid" id="A0A0C3G5K1"/>
<evidence type="ECO:0000313" key="3">
    <source>
        <dbReference type="Proteomes" id="UP000054166"/>
    </source>
</evidence>
<proteinExistence type="predicted"/>
<feature type="signal peptide" evidence="1">
    <location>
        <begin position="1"/>
        <end position="22"/>
    </location>
</feature>
<evidence type="ECO:0000256" key="1">
    <source>
        <dbReference type="SAM" id="SignalP"/>
    </source>
</evidence>
<evidence type="ECO:0000313" key="2">
    <source>
        <dbReference type="EMBL" id="KIM85921.1"/>
    </source>
</evidence>
<reference evidence="3" key="2">
    <citation type="submission" date="2015-01" db="EMBL/GenBank/DDBJ databases">
        <title>Evolutionary Origins and Diversification of the Mycorrhizal Mutualists.</title>
        <authorList>
            <consortium name="DOE Joint Genome Institute"/>
            <consortium name="Mycorrhizal Genomics Consortium"/>
            <person name="Kohler A."/>
            <person name="Kuo A."/>
            <person name="Nagy L.G."/>
            <person name="Floudas D."/>
            <person name="Copeland A."/>
            <person name="Barry K.W."/>
            <person name="Cichocki N."/>
            <person name="Veneault-Fourrey C."/>
            <person name="LaButti K."/>
            <person name="Lindquist E.A."/>
            <person name="Lipzen A."/>
            <person name="Lundell T."/>
            <person name="Morin E."/>
            <person name="Murat C."/>
            <person name="Riley R."/>
            <person name="Ohm R."/>
            <person name="Sun H."/>
            <person name="Tunlid A."/>
            <person name="Henrissat B."/>
            <person name="Grigoriev I.V."/>
            <person name="Hibbett D.S."/>
            <person name="Martin F."/>
        </authorList>
    </citation>
    <scope>NUCLEOTIDE SEQUENCE [LARGE SCALE GENOMIC DNA]</scope>
    <source>
        <strain evidence="3">F 1598</strain>
    </source>
</reference>
<sequence>MLGSIFFTTIFLTVNHLFPIFALPPVTKDNVSAGQSLSLTHVLAKRDWFPADQTCNDPEDWHAKNCVAQAINRVWYDDCIDIDGDVSYGWGICPEDTICMDTYGPEPDQAPTIACVIRPTCDACKPSITGGPPPANGQTGVHQVGNNDHSIRPQRLAVSVTMETSISGASVTAFMEGTYQTSQLTLTC</sequence>
<keyword evidence="3" id="KW-1185">Reference proteome</keyword>
<accession>A0A0C3G5K1</accession>
<dbReference type="HOGENOM" id="CLU_109031_0_0_1"/>
<feature type="chain" id="PRO_5002164648" evidence="1">
    <location>
        <begin position="23"/>
        <end position="188"/>
    </location>
</feature>
<organism evidence="2 3">
    <name type="scientific">Piloderma croceum (strain F 1598)</name>
    <dbReference type="NCBI Taxonomy" id="765440"/>
    <lineage>
        <taxon>Eukaryota</taxon>
        <taxon>Fungi</taxon>
        <taxon>Dikarya</taxon>
        <taxon>Basidiomycota</taxon>
        <taxon>Agaricomycotina</taxon>
        <taxon>Agaricomycetes</taxon>
        <taxon>Agaricomycetidae</taxon>
        <taxon>Atheliales</taxon>
        <taxon>Atheliaceae</taxon>
        <taxon>Piloderma</taxon>
    </lineage>
</organism>
<protein>
    <submittedName>
        <fullName evidence="2">Uncharacterized protein</fullName>
    </submittedName>
</protein>
<gene>
    <name evidence="2" type="ORF">PILCRDRAFT_5027</name>
</gene>
<reference evidence="2 3" key="1">
    <citation type="submission" date="2014-04" db="EMBL/GenBank/DDBJ databases">
        <authorList>
            <consortium name="DOE Joint Genome Institute"/>
            <person name="Kuo A."/>
            <person name="Tarkka M."/>
            <person name="Buscot F."/>
            <person name="Kohler A."/>
            <person name="Nagy L.G."/>
            <person name="Floudas D."/>
            <person name="Copeland A."/>
            <person name="Barry K.W."/>
            <person name="Cichocki N."/>
            <person name="Veneault-Fourrey C."/>
            <person name="LaButti K."/>
            <person name="Lindquist E.A."/>
            <person name="Lipzen A."/>
            <person name="Lundell T."/>
            <person name="Morin E."/>
            <person name="Murat C."/>
            <person name="Sun H."/>
            <person name="Tunlid A."/>
            <person name="Henrissat B."/>
            <person name="Grigoriev I.V."/>
            <person name="Hibbett D.S."/>
            <person name="Martin F."/>
            <person name="Nordberg H.P."/>
            <person name="Cantor M.N."/>
            <person name="Hua S.X."/>
        </authorList>
    </citation>
    <scope>NUCLEOTIDE SEQUENCE [LARGE SCALE GENOMIC DNA]</scope>
    <source>
        <strain evidence="2 3">F 1598</strain>
    </source>
</reference>
<dbReference type="Proteomes" id="UP000054166">
    <property type="component" value="Unassembled WGS sequence"/>
</dbReference>
<keyword evidence="1" id="KW-0732">Signal</keyword>
<dbReference type="AlphaFoldDB" id="A0A0C3G5K1"/>
<name>A0A0C3G5K1_PILCF</name>